<accession>A0A844BMH1</accession>
<dbReference type="Proteomes" id="UP000466730">
    <property type="component" value="Unassembled WGS sequence"/>
</dbReference>
<name>A0A844BMH1_9RHOB</name>
<gene>
    <name evidence="1" type="primary">tnpB</name>
    <name evidence="1" type="ORF">GH815_14455</name>
</gene>
<dbReference type="EMBL" id="WJPO01000026">
    <property type="protein sequence ID" value="MRH22192.1"/>
    <property type="molecule type" value="Genomic_DNA"/>
</dbReference>
<sequence>MIVPGQRMPIVVATRPVDFRRGHDGLAATVQNELGLDPHSGLTVVFRSKRGDRLKILVWDGSGLVLIYKRLESGSFTWPKVQDGVMRLSRAQFEALFEGLDWRRVMAQRVLPPAAAS</sequence>
<evidence type="ECO:0000313" key="1">
    <source>
        <dbReference type="EMBL" id="MRH22192.1"/>
    </source>
</evidence>
<dbReference type="InterPro" id="IPR008878">
    <property type="entry name" value="Transposase_IS66_Orf2"/>
</dbReference>
<proteinExistence type="predicted"/>
<reference evidence="1 2" key="1">
    <citation type="submission" date="2019-11" db="EMBL/GenBank/DDBJ databases">
        <title>Draft Whole-Genome sequence of the marine photosynthetic bacterium Rhodovulum strictum DSM 11289.</title>
        <authorList>
            <person name="Kyndt J.A."/>
            <person name="Meyer T.E."/>
        </authorList>
    </citation>
    <scope>NUCLEOTIDE SEQUENCE [LARGE SCALE GENOMIC DNA]</scope>
    <source>
        <strain evidence="1 2">DSM 11289</strain>
    </source>
</reference>
<evidence type="ECO:0000313" key="2">
    <source>
        <dbReference type="Proteomes" id="UP000466730"/>
    </source>
</evidence>
<dbReference type="AlphaFoldDB" id="A0A844BMH1"/>
<keyword evidence="2" id="KW-1185">Reference proteome</keyword>
<dbReference type="PANTHER" id="PTHR36455:SF1">
    <property type="entry name" value="BLR8292 PROTEIN"/>
    <property type="match status" value="1"/>
</dbReference>
<organism evidence="1 2">
    <name type="scientific">Rhodovulum strictum</name>
    <dbReference type="NCBI Taxonomy" id="58314"/>
    <lineage>
        <taxon>Bacteria</taxon>
        <taxon>Pseudomonadati</taxon>
        <taxon>Pseudomonadota</taxon>
        <taxon>Alphaproteobacteria</taxon>
        <taxon>Rhodobacterales</taxon>
        <taxon>Paracoccaceae</taxon>
        <taxon>Rhodovulum</taxon>
    </lineage>
</organism>
<dbReference type="Pfam" id="PF05717">
    <property type="entry name" value="TnpB_IS66"/>
    <property type="match status" value="1"/>
</dbReference>
<comment type="caution">
    <text evidence="1">The sequence shown here is derived from an EMBL/GenBank/DDBJ whole genome shotgun (WGS) entry which is preliminary data.</text>
</comment>
<dbReference type="PANTHER" id="PTHR36455">
    <property type="match status" value="1"/>
</dbReference>
<dbReference type="OrthoDB" id="9801450at2"/>
<protein>
    <submittedName>
        <fullName evidence="1">IS66 family insertion sequence element accessory protein TnpB</fullName>
    </submittedName>
</protein>
<dbReference type="NCBIfam" id="NF033819">
    <property type="entry name" value="IS66_TnpB"/>
    <property type="match status" value="1"/>
</dbReference>